<feature type="region of interest" description="Disordered" evidence="1">
    <location>
        <begin position="70"/>
        <end position="97"/>
    </location>
</feature>
<name>A0ABY9QZY8_9BACT</name>
<protein>
    <submittedName>
        <fullName evidence="3">TIGR02117 family protein</fullName>
    </submittedName>
</protein>
<evidence type="ECO:0000313" key="4">
    <source>
        <dbReference type="Proteomes" id="UP001180616"/>
    </source>
</evidence>
<accession>A0ABY9QZY8</accession>
<feature type="transmembrane region" description="Helical" evidence="2">
    <location>
        <begin position="25"/>
        <end position="47"/>
    </location>
</feature>
<dbReference type="RefSeq" id="WP_309541130.1">
    <property type="nucleotide sequence ID" value="NZ_CP133659.1"/>
</dbReference>
<gene>
    <name evidence="3" type="ORF">KPS_003190</name>
</gene>
<keyword evidence="2" id="KW-1133">Transmembrane helix</keyword>
<evidence type="ECO:0000256" key="1">
    <source>
        <dbReference type="SAM" id="MobiDB-lite"/>
    </source>
</evidence>
<keyword evidence="4" id="KW-1185">Reference proteome</keyword>
<dbReference type="Proteomes" id="UP001180616">
    <property type="component" value="Chromosome"/>
</dbReference>
<dbReference type="NCBIfam" id="TIGR02117">
    <property type="entry name" value="chp_urease_rgn"/>
    <property type="match status" value="1"/>
</dbReference>
<reference evidence="3" key="1">
    <citation type="submission" date="2023-09" db="EMBL/GenBank/DDBJ databases">
        <authorList>
            <consortium name="CW5 consortium"/>
            <person name="Lu C.-W."/>
        </authorList>
    </citation>
    <scope>NUCLEOTIDE SEQUENCE</scope>
    <source>
        <strain evidence="3">KPS</strain>
    </source>
</reference>
<dbReference type="Pfam" id="PF09601">
    <property type="entry name" value="DUF2459"/>
    <property type="match status" value="1"/>
</dbReference>
<evidence type="ECO:0000313" key="3">
    <source>
        <dbReference type="EMBL" id="WMW65090.1"/>
    </source>
</evidence>
<proteinExistence type="predicted"/>
<keyword evidence="2" id="KW-0472">Membrane</keyword>
<organism evidence="3 4">
    <name type="scientific">Nitratidesulfovibrio liaohensis</name>
    <dbReference type="NCBI Taxonomy" id="2604158"/>
    <lineage>
        <taxon>Bacteria</taxon>
        <taxon>Pseudomonadati</taxon>
        <taxon>Thermodesulfobacteriota</taxon>
        <taxon>Desulfovibrionia</taxon>
        <taxon>Desulfovibrionales</taxon>
        <taxon>Desulfovibrionaceae</taxon>
        <taxon>Nitratidesulfovibrio</taxon>
    </lineage>
</organism>
<dbReference type="InterPro" id="IPR011727">
    <property type="entry name" value="CHP02117"/>
</dbReference>
<sequence length="309" mass="32284">MPPRPTHPGQPPKPPRRPLRHILTWTLRGLVLLSLGYLLAVAVLGAMPRPTEGLPSPACCLPGSAVRNATEQRNGTTVPIPPESSGTPGSPDGKNAGVTEAVTRNAPSVTIHVISNGVHADIVLPARVEGEPGLADVLGLDGGTGGAKDGPPALAALPGKAHVAIGWGAREFYLATPTWDRIRPGVALRALAPAPAALHVEVMPGPPLPDADTRTLQLSRQGYRNLVAFVAASLRRDAEGRPVRIPVTPENGDTGYGPGSLFLEATGRFSPLRTCNTWAADALAAAGVRAPMWTPLPHFVLYHLPATDR</sequence>
<keyword evidence="2" id="KW-0812">Transmembrane</keyword>
<evidence type="ECO:0000256" key="2">
    <source>
        <dbReference type="SAM" id="Phobius"/>
    </source>
</evidence>
<dbReference type="EMBL" id="CP133659">
    <property type="protein sequence ID" value="WMW65090.1"/>
    <property type="molecule type" value="Genomic_DNA"/>
</dbReference>